<evidence type="ECO:0000313" key="3">
    <source>
        <dbReference type="EMBL" id="MDJ1157211.1"/>
    </source>
</evidence>
<keyword evidence="4" id="KW-1185">Reference proteome</keyword>
<evidence type="ECO:0000259" key="2">
    <source>
        <dbReference type="PROSITE" id="PS51084"/>
    </source>
</evidence>
<evidence type="ECO:0000313" key="4">
    <source>
        <dbReference type="Proteomes" id="UP001321492"/>
    </source>
</evidence>
<dbReference type="GO" id="GO:0008168">
    <property type="term" value="F:methyltransferase activity"/>
    <property type="evidence" value="ECO:0007669"/>
    <property type="project" value="UniProtKB-KW"/>
</dbReference>
<comment type="caution">
    <text evidence="3">The sequence shown here is derived from an EMBL/GenBank/DDBJ whole genome shotgun (WGS) entry which is preliminary data.</text>
</comment>
<protein>
    <submittedName>
        <fullName evidence="3">HIT family protein</fullName>
        <ecNumber evidence="3">2.1.1.-</ecNumber>
    </submittedName>
</protein>
<sequence length="148" mass="16113">MMSAYDPNNIFAKILRGEIPSHKIYEDARTLAFLDIMPRSPGHTLVVPKVEATNLLDIALDDLTYLMSVVRKLAPEIVATLGAEGFMLQQFNGAGAGQTVFHLHMHIVPRWASLPLKPHAGQMEDPQVLAETAEKLRAALAAKGMGNG</sequence>
<dbReference type="Gene3D" id="3.30.428.10">
    <property type="entry name" value="HIT-like"/>
    <property type="match status" value="1"/>
</dbReference>
<organism evidence="3 4">
    <name type="scientific">Chelatococcus albus</name>
    <dbReference type="NCBI Taxonomy" id="3047466"/>
    <lineage>
        <taxon>Bacteria</taxon>
        <taxon>Pseudomonadati</taxon>
        <taxon>Pseudomonadota</taxon>
        <taxon>Alphaproteobacteria</taxon>
        <taxon>Hyphomicrobiales</taxon>
        <taxon>Chelatococcaceae</taxon>
        <taxon>Chelatococcus</taxon>
    </lineage>
</organism>
<dbReference type="CDD" id="cd01277">
    <property type="entry name" value="HINT_subgroup"/>
    <property type="match status" value="1"/>
</dbReference>
<keyword evidence="3" id="KW-0489">Methyltransferase</keyword>
<proteinExistence type="predicted"/>
<dbReference type="Proteomes" id="UP001321492">
    <property type="component" value="Unassembled WGS sequence"/>
</dbReference>
<dbReference type="GO" id="GO:0032259">
    <property type="term" value="P:methylation"/>
    <property type="evidence" value="ECO:0007669"/>
    <property type="project" value="UniProtKB-KW"/>
</dbReference>
<keyword evidence="3" id="KW-0808">Transferase</keyword>
<dbReference type="InterPro" id="IPR036265">
    <property type="entry name" value="HIT-like_sf"/>
</dbReference>
<dbReference type="PROSITE" id="PS51084">
    <property type="entry name" value="HIT_2"/>
    <property type="match status" value="1"/>
</dbReference>
<dbReference type="PRINTS" id="PR00332">
    <property type="entry name" value="HISTRIAD"/>
</dbReference>
<dbReference type="Pfam" id="PF01230">
    <property type="entry name" value="HIT"/>
    <property type="match status" value="1"/>
</dbReference>
<dbReference type="InterPro" id="IPR011146">
    <property type="entry name" value="HIT-like"/>
</dbReference>
<evidence type="ECO:0000256" key="1">
    <source>
        <dbReference type="PROSITE-ProRule" id="PRU00464"/>
    </source>
</evidence>
<feature type="short sequence motif" description="Histidine triad motif" evidence="1">
    <location>
        <begin position="102"/>
        <end position="106"/>
    </location>
</feature>
<gene>
    <name evidence="3" type="ORF">QNA08_03020</name>
</gene>
<dbReference type="EMBL" id="JASJEV010000001">
    <property type="protein sequence ID" value="MDJ1157211.1"/>
    <property type="molecule type" value="Genomic_DNA"/>
</dbReference>
<dbReference type="InterPro" id="IPR039384">
    <property type="entry name" value="HINT"/>
</dbReference>
<dbReference type="InterPro" id="IPR001310">
    <property type="entry name" value="Histidine_triad_HIT"/>
</dbReference>
<feature type="domain" description="HIT" evidence="2">
    <location>
        <begin position="10"/>
        <end position="117"/>
    </location>
</feature>
<dbReference type="PANTHER" id="PTHR46648">
    <property type="entry name" value="HIT FAMILY PROTEIN 1"/>
    <property type="match status" value="1"/>
</dbReference>
<dbReference type="EC" id="2.1.1.-" evidence="3"/>
<name>A0ABT7AF04_9HYPH</name>
<accession>A0ABT7AF04</accession>
<reference evidence="3 4" key="1">
    <citation type="submission" date="2023-05" db="EMBL/GenBank/DDBJ databases">
        <title>Chelatococcus sp. nov., a moderately thermophilic bacterium isolated from hot spring microbial mat.</title>
        <authorList>
            <person name="Hu C.-J."/>
            <person name="Li W.-J."/>
        </authorList>
    </citation>
    <scope>NUCLEOTIDE SEQUENCE [LARGE SCALE GENOMIC DNA]</scope>
    <source>
        <strain evidence="3 4">SYSU G07232</strain>
    </source>
</reference>
<dbReference type="SUPFAM" id="SSF54197">
    <property type="entry name" value="HIT-like"/>
    <property type="match status" value="1"/>
</dbReference>
<dbReference type="PANTHER" id="PTHR46648:SF1">
    <property type="entry name" value="ADENOSINE 5'-MONOPHOSPHORAMIDASE HNT1"/>
    <property type="match status" value="1"/>
</dbReference>